<dbReference type="GO" id="GO:0008800">
    <property type="term" value="F:beta-lactamase activity"/>
    <property type="evidence" value="ECO:0007669"/>
    <property type="project" value="InterPro"/>
</dbReference>
<feature type="signal peptide" evidence="1">
    <location>
        <begin position="1"/>
        <end position="28"/>
    </location>
</feature>
<evidence type="ECO:0000313" key="4">
    <source>
        <dbReference type="Proteomes" id="UP000430519"/>
    </source>
</evidence>
<protein>
    <recommendedName>
        <fullName evidence="2">Beta-lactamase class A catalytic domain-containing protein</fullName>
    </recommendedName>
</protein>
<sequence length="473" mass="51581">MPTLPPGPARRLTPLALTVPLLLGGAHAAPAVQGTWHGGFYRLTLTGLSARGSTIDWTPGGTGADLHFTTTLPTLTRTVPTAQDQIQIRVQDKDIQIRSAQGRPLRVNLMPVRAGVEGPAPFIAVDVYPEEAWTTYEPVPVTPCRATAPVPELPYQPPAFASGPVGFYLAQIDPRTGTPLRVITNDPDRLYPLASTFKQIVVWGTLRDVTAGRLTLNTRLSVTEANRSIEAYQPGARTVQNLATQAIVQSENTASDVLHLRYGPDRLQTLVTAQGACHTRVNTTTKAWWAAQAGLLQGLYGPDVNTGAQQTFTLPPAQEAQTRARAVQQAQTLNADRLLDDLDRAFFSPTYHPQTEVYLQNRSTPREWATLLTRMHLDPSLTPTNRAFLRDTLARGCCRTRDPGVAYWGSKAGSGWRNVTMSGLLSLTGGQTFAYAYFNPGADVMDSLLIEEQLPDIARYVLENAKRLARSAP</sequence>
<dbReference type="SUPFAM" id="SSF56601">
    <property type="entry name" value="beta-lactamase/transpeptidase-like"/>
    <property type="match status" value="1"/>
</dbReference>
<evidence type="ECO:0000259" key="2">
    <source>
        <dbReference type="Pfam" id="PF13354"/>
    </source>
</evidence>
<dbReference type="GO" id="GO:0030655">
    <property type="term" value="P:beta-lactam antibiotic catabolic process"/>
    <property type="evidence" value="ECO:0007669"/>
    <property type="project" value="InterPro"/>
</dbReference>
<gene>
    <name evidence="3" type="ORF">GLX28_06930</name>
</gene>
<reference evidence="3 4" key="1">
    <citation type="submission" date="2019-11" db="EMBL/GenBank/DDBJ databases">
        <title>Genome sequence of Deinococcus xianganensis Y35, AI-2 producing algicidal bacterium, isolated from lake water.</title>
        <authorList>
            <person name="Li Y."/>
        </authorList>
    </citation>
    <scope>NUCLEOTIDE SEQUENCE [LARGE SCALE GENOMIC DNA]</scope>
    <source>
        <strain evidence="3 4">Y35</strain>
    </source>
</reference>
<dbReference type="AlphaFoldDB" id="A0A6I4YEQ4"/>
<name>A0A6I4YEQ4_9DEIO</name>
<dbReference type="Proteomes" id="UP000430519">
    <property type="component" value="Unassembled WGS sequence"/>
</dbReference>
<accession>A0A6I4YEQ4</accession>
<evidence type="ECO:0000256" key="1">
    <source>
        <dbReference type="SAM" id="SignalP"/>
    </source>
</evidence>
<dbReference type="EMBL" id="WVHK01000018">
    <property type="protein sequence ID" value="MXV19368.1"/>
    <property type="molecule type" value="Genomic_DNA"/>
</dbReference>
<dbReference type="PANTHER" id="PTHR35333:SF4">
    <property type="entry name" value="SLR0121 PROTEIN"/>
    <property type="match status" value="1"/>
</dbReference>
<feature type="domain" description="Beta-lactamase class A catalytic" evidence="2">
    <location>
        <begin position="183"/>
        <end position="435"/>
    </location>
</feature>
<proteinExistence type="predicted"/>
<keyword evidence="4" id="KW-1185">Reference proteome</keyword>
<dbReference type="InterPro" id="IPR012338">
    <property type="entry name" value="Beta-lactam/transpept-like"/>
</dbReference>
<dbReference type="Pfam" id="PF13354">
    <property type="entry name" value="Beta-lactamase2"/>
    <property type="match status" value="1"/>
</dbReference>
<feature type="chain" id="PRO_5026137081" description="Beta-lactamase class A catalytic domain-containing protein" evidence="1">
    <location>
        <begin position="29"/>
        <end position="473"/>
    </location>
</feature>
<dbReference type="Gene3D" id="3.40.710.10">
    <property type="entry name" value="DD-peptidase/beta-lactamase superfamily"/>
    <property type="match status" value="1"/>
</dbReference>
<dbReference type="InterPro" id="IPR000871">
    <property type="entry name" value="Beta-lactam_class-A"/>
</dbReference>
<organism evidence="3 4">
    <name type="scientific">Deinococcus xianganensis</name>
    <dbReference type="NCBI Taxonomy" id="1507289"/>
    <lineage>
        <taxon>Bacteria</taxon>
        <taxon>Thermotogati</taxon>
        <taxon>Deinococcota</taxon>
        <taxon>Deinococci</taxon>
        <taxon>Deinococcales</taxon>
        <taxon>Deinococcaceae</taxon>
        <taxon>Deinococcus</taxon>
    </lineage>
</organism>
<dbReference type="PANTHER" id="PTHR35333">
    <property type="entry name" value="BETA-LACTAMASE"/>
    <property type="match status" value="1"/>
</dbReference>
<comment type="caution">
    <text evidence="3">The sequence shown here is derived from an EMBL/GenBank/DDBJ whole genome shotgun (WGS) entry which is preliminary data.</text>
</comment>
<keyword evidence="1" id="KW-0732">Signal</keyword>
<evidence type="ECO:0000313" key="3">
    <source>
        <dbReference type="EMBL" id="MXV19368.1"/>
    </source>
</evidence>
<dbReference type="InterPro" id="IPR045155">
    <property type="entry name" value="Beta-lactam_cat"/>
</dbReference>
<dbReference type="GO" id="GO:0046677">
    <property type="term" value="P:response to antibiotic"/>
    <property type="evidence" value="ECO:0007669"/>
    <property type="project" value="InterPro"/>
</dbReference>
<dbReference type="RefSeq" id="WP_160977992.1">
    <property type="nucleotide sequence ID" value="NZ_WVHK01000018.1"/>
</dbReference>